<feature type="region of interest" description="Disordered" evidence="7">
    <location>
        <begin position="491"/>
        <end position="515"/>
    </location>
</feature>
<evidence type="ECO:0000256" key="6">
    <source>
        <dbReference type="ARBA" id="ARBA00061007"/>
    </source>
</evidence>
<gene>
    <name evidence="9" type="ORF">ILEXP_LOCUS14837</name>
</gene>
<feature type="domain" description="WRKY" evidence="8">
    <location>
        <begin position="282"/>
        <end position="348"/>
    </location>
</feature>
<feature type="compositionally biased region" description="Basic and acidic residues" evidence="7">
    <location>
        <begin position="96"/>
        <end position="105"/>
    </location>
</feature>
<dbReference type="Pfam" id="PF03106">
    <property type="entry name" value="WRKY"/>
    <property type="match status" value="1"/>
</dbReference>
<keyword evidence="2" id="KW-0805">Transcription regulation</keyword>
<evidence type="ECO:0000256" key="2">
    <source>
        <dbReference type="ARBA" id="ARBA00023015"/>
    </source>
</evidence>
<name>A0ABC8RPQ4_9AQUA</name>
<dbReference type="AlphaFoldDB" id="A0ABC8RPQ4"/>
<protein>
    <recommendedName>
        <fullName evidence="8">WRKY domain-containing protein</fullName>
    </recommendedName>
</protein>
<proteinExistence type="inferred from homology"/>
<reference evidence="9 10" key="1">
    <citation type="submission" date="2024-02" db="EMBL/GenBank/DDBJ databases">
        <authorList>
            <person name="Vignale AGUSTIN F."/>
            <person name="Sosa J E."/>
            <person name="Modenutti C."/>
        </authorList>
    </citation>
    <scope>NUCLEOTIDE SEQUENCE [LARGE SCALE GENOMIC DNA]</scope>
</reference>
<dbReference type="PROSITE" id="PS50811">
    <property type="entry name" value="WRKY"/>
    <property type="match status" value="1"/>
</dbReference>
<evidence type="ECO:0000256" key="7">
    <source>
        <dbReference type="SAM" id="MobiDB-lite"/>
    </source>
</evidence>
<accession>A0ABC8RPQ4</accession>
<dbReference type="SUPFAM" id="SSF118290">
    <property type="entry name" value="WRKY DNA-binding domain"/>
    <property type="match status" value="1"/>
</dbReference>
<evidence type="ECO:0000259" key="8">
    <source>
        <dbReference type="PROSITE" id="PS50811"/>
    </source>
</evidence>
<dbReference type="EMBL" id="CAUOFW020001628">
    <property type="protein sequence ID" value="CAK9146960.1"/>
    <property type="molecule type" value="Genomic_DNA"/>
</dbReference>
<evidence type="ECO:0000256" key="1">
    <source>
        <dbReference type="ARBA" id="ARBA00004123"/>
    </source>
</evidence>
<evidence type="ECO:0000313" key="10">
    <source>
        <dbReference type="Proteomes" id="UP001642360"/>
    </source>
</evidence>
<dbReference type="PANTHER" id="PTHR31429:SF81">
    <property type="entry name" value="TRANSCRIPTION FACTOR WRKY FAMILY-RELATED"/>
    <property type="match status" value="1"/>
</dbReference>
<dbReference type="Proteomes" id="UP001642360">
    <property type="component" value="Unassembled WGS sequence"/>
</dbReference>
<feature type="region of interest" description="Disordered" evidence="7">
    <location>
        <begin position="83"/>
        <end position="105"/>
    </location>
</feature>
<dbReference type="InterPro" id="IPR003657">
    <property type="entry name" value="WRKY_dom"/>
</dbReference>
<dbReference type="Gene3D" id="2.20.25.80">
    <property type="entry name" value="WRKY domain"/>
    <property type="match status" value="1"/>
</dbReference>
<keyword evidence="3" id="KW-0238">DNA-binding</keyword>
<keyword evidence="5" id="KW-0539">Nucleus</keyword>
<evidence type="ECO:0000313" key="9">
    <source>
        <dbReference type="EMBL" id="CAK9146960.1"/>
    </source>
</evidence>
<feature type="compositionally biased region" description="Polar residues" evidence="7">
    <location>
        <begin position="492"/>
        <end position="503"/>
    </location>
</feature>
<keyword evidence="10" id="KW-1185">Reference proteome</keyword>
<comment type="caution">
    <text evidence="9">The sequence shown here is derived from an EMBL/GenBank/DDBJ whole genome shotgun (WGS) entry which is preliminary data.</text>
</comment>
<dbReference type="InterPro" id="IPR036576">
    <property type="entry name" value="WRKY_dom_sf"/>
</dbReference>
<dbReference type="FunFam" id="2.20.25.80:FF:000002">
    <property type="entry name" value="probable WRKY transcription factor 31"/>
    <property type="match status" value="1"/>
</dbReference>
<comment type="similarity">
    <text evidence="6">Belongs to the WRKY group II-b family.</text>
</comment>
<keyword evidence="4" id="KW-0804">Transcription</keyword>
<evidence type="ECO:0000256" key="5">
    <source>
        <dbReference type="ARBA" id="ARBA00023242"/>
    </source>
</evidence>
<comment type="subcellular location">
    <subcellularLocation>
        <location evidence="1">Nucleus</location>
    </subcellularLocation>
</comment>
<feature type="region of interest" description="Disordered" evidence="7">
    <location>
        <begin position="233"/>
        <end position="254"/>
    </location>
</feature>
<feature type="compositionally biased region" description="Basic and acidic residues" evidence="7">
    <location>
        <begin position="233"/>
        <end position="248"/>
    </location>
</feature>
<dbReference type="SMART" id="SM00774">
    <property type="entry name" value="WRKY"/>
    <property type="match status" value="1"/>
</dbReference>
<dbReference type="GO" id="GO:0005634">
    <property type="term" value="C:nucleus"/>
    <property type="evidence" value="ECO:0007669"/>
    <property type="project" value="UniProtKB-SubCell"/>
</dbReference>
<dbReference type="PANTHER" id="PTHR31429">
    <property type="entry name" value="WRKY TRANSCRIPTION FACTOR 36-RELATED"/>
    <property type="match status" value="1"/>
</dbReference>
<organism evidence="9 10">
    <name type="scientific">Ilex paraguariensis</name>
    <name type="common">yerba mate</name>
    <dbReference type="NCBI Taxonomy" id="185542"/>
    <lineage>
        <taxon>Eukaryota</taxon>
        <taxon>Viridiplantae</taxon>
        <taxon>Streptophyta</taxon>
        <taxon>Embryophyta</taxon>
        <taxon>Tracheophyta</taxon>
        <taxon>Spermatophyta</taxon>
        <taxon>Magnoliopsida</taxon>
        <taxon>eudicotyledons</taxon>
        <taxon>Gunneridae</taxon>
        <taxon>Pentapetalae</taxon>
        <taxon>asterids</taxon>
        <taxon>campanulids</taxon>
        <taxon>Aquifoliales</taxon>
        <taxon>Aquifoliaceae</taxon>
        <taxon>Ilex</taxon>
    </lineage>
</organism>
<evidence type="ECO:0000256" key="3">
    <source>
        <dbReference type="ARBA" id="ARBA00023125"/>
    </source>
</evidence>
<evidence type="ECO:0000256" key="4">
    <source>
        <dbReference type="ARBA" id="ARBA00023163"/>
    </source>
</evidence>
<feature type="region of interest" description="Disordered" evidence="7">
    <location>
        <begin position="178"/>
        <end position="201"/>
    </location>
</feature>
<sequence>MAKFDIMNHSFDHHVLNSLHDQELPVAVPEEQRRLVNEMDFFSDKNPSRDSRNVEIKKESVQQSELNVNTGLNLLTTNTTVSDKATVDKGGSPPGTDKRTSNETELNRMNSENQRLKAMLNQVNNKFYTLQMHIVTLMQQQKNPKAESTEETKMIDGDLEERRRRNVLVSRQFMDLGQALISDKDEPPQSSSEGRNRDCYESPHYREHIPMAAFESQNYGNCGDHENPAFDRRKTDCEEREDSPREQDFQEWTSNKVPKLQCSKDFDQATTRKARVSVRARSEATMISDGCQWRKYGQKKAKGNPCPRAYYRCTMAVGCPVRKQVQRCATDQTTVITTYEGQHNHPLPPAAMTMASTTSAAASMLLSGSMSSADGLMNSNALARTLLPCSPNMATISASAPFPTITLDLTNSPNPSQFQRPQSQFHVPFPNPPPTFASMPQIFGQALYNQSESSGLESSQEMMRATAAITADPNFTAALIAAITSIIGNVQPERNSSNNNTIRNHSESKMEDSIY</sequence>
<dbReference type="GO" id="GO:0003677">
    <property type="term" value="F:DNA binding"/>
    <property type="evidence" value="ECO:0007669"/>
    <property type="project" value="UniProtKB-KW"/>
</dbReference>
<feature type="compositionally biased region" description="Basic and acidic residues" evidence="7">
    <location>
        <begin position="504"/>
        <end position="515"/>
    </location>
</feature>
<dbReference type="InterPro" id="IPR044810">
    <property type="entry name" value="WRKY_plant"/>
</dbReference>